<evidence type="ECO:0000256" key="2">
    <source>
        <dbReference type="ARBA" id="ARBA00023315"/>
    </source>
</evidence>
<evidence type="ECO:0000313" key="4">
    <source>
        <dbReference type="EMBL" id="OZI31872.1"/>
    </source>
</evidence>
<dbReference type="InterPro" id="IPR050832">
    <property type="entry name" value="Bact_Acetyltransf"/>
</dbReference>
<dbReference type="Pfam" id="PF13508">
    <property type="entry name" value="Acetyltransf_7"/>
    <property type="match status" value="1"/>
</dbReference>
<gene>
    <name evidence="4" type="ORF">CAL29_28860</name>
</gene>
<keyword evidence="2" id="KW-0012">Acyltransferase</keyword>
<organism evidence="4 5">
    <name type="scientific">Bordetella genomosp. 10</name>
    <dbReference type="NCBI Taxonomy" id="1416804"/>
    <lineage>
        <taxon>Bacteria</taxon>
        <taxon>Pseudomonadati</taxon>
        <taxon>Pseudomonadota</taxon>
        <taxon>Betaproteobacteria</taxon>
        <taxon>Burkholderiales</taxon>
        <taxon>Alcaligenaceae</taxon>
        <taxon>Bordetella</taxon>
    </lineage>
</organism>
<proteinExistence type="predicted"/>
<dbReference type="EMBL" id="NEVM01000005">
    <property type="protein sequence ID" value="OZI31872.1"/>
    <property type="molecule type" value="Genomic_DNA"/>
</dbReference>
<feature type="domain" description="N-acetyltransferase" evidence="3">
    <location>
        <begin position="4"/>
        <end position="175"/>
    </location>
</feature>
<evidence type="ECO:0000256" key="1">
    <source>
        <dbReference type="ARBA" id="ARBA00022679"/>
    </source>
</evidence>
<dbReference type="PANTHER" id="PTHR43877:SF1">
    <property type="entry name" value="ACETYLTRANSFERASE"/>
    <property type="match status" value="1"/>
</dbReference>
<dbReference type="Gene3D" id="3.40.630.30">
    <property type="match status" value="1"/>
</dbReference>
<sequence length="180" mass="19327">MAEMKIRSIGAGEARALAEALAEVLMDCVAGGASVSFTAPLSKARATQFWMGVADEVERGNRILLIAESDGGRVAGTVQIVTGQPENQPHRADVSKLLVHRDFRRHGVGSKLMAEVDVVAARSARTVLVLDTETGSDAERLYVRAGWTRAGSIPDYALRPYGGLAATTYFYKQLPPSDPR</sequence>
<accession>A0A261S4I7</accession>
<dbReference type="SUPFAM" id="SSF55729">
    <property type="entry name" value="Acyl-CoA N-acyltransferases (Nat)"/>
    <property type="match status" value="1"/>
</dbReference>
<dbReference type="PROSITE" id="PS51186">
    <property type="entry name" value="GNAT"/>
    <property type="match status" value="1"/>
</dbReference>
<protein>
    <submittedName>
        <fullName evidence="4">GNAT family N-acetyltransferase</fullName>
    </submittedName>
</protein>
<dbReference type="CDD" id="cd04301">
    <property type="entry name" value="NAT_SF"/>
    <property type="match status" value="1"/>
</dbReference>
<dbReference type="PANTHER" id="PTHR43877">
    <property type="entry name" value="AMINOALKYLPHOSPHONATE N-ACETYLTRANSFERASE-RELATED-RELATED"/>
    <property type="match status" value="1"/>
</dbReference>
<keyword evidence="1 4" id="KW-0808">Transferase</keyword>
<evidence type="ECO:0000313" key="5">
    <source>
        <dbReference type="Proteomes" id="UP000216020"/>
    </source>
</evidence>
<name>A0A261S4I7_9BORD</name>
<dbReference type="Proteomes" id="UP000216020">
    <property type="component" value="Unassembled WGS sequence"/>
</dbReference>
<keyword evidence="5" id="KW-1185">Reference proteome</keyword>
<dbReference type="OrthoDB" id="3389160at2"/>
<dbReference type="InterPro" id="IPR016181">
    <property type="entry name" value="Acyl_CoA_acyltransferase"/>
</dbReference>
<dbReference type="RefSeq" id="WP_094856278.1">
    <property type="nucleotide sequence ID" value="NZ_NEVM01000005.1"/>
</dbReference>
<dbReference type="GO" id="GO:0016747">
    <property type="term" value="F:acyltransferase activity, transferring groups other than amino-acyl groups"/>
    <property type="evidence" value="ECO:0007669"/>
    <property type="project" value="InterPro"/>
</dbReference>
<comment type="caution">
    <text evidence="4">The sequence shown here is derived from an EMBL/GenBank/DDBJ whole genome shotgun (WGS) entry which is preliminary data.</text>
</comment>
<dbReference type="AlphaFoldDB" id="A0A261S4I7"/>
<dbReference type="InterPro" id="IPR000182">
    <property type="entry name" value="GNAT_dom"/>
</dbReference>
<evidence type="ECO:0000259" key="3">
    <source>
        <dbReference type="PROSITE" id="PS51186"/>
    </source>
</evidence>
<reference evidence="5" key="1">
    <citation type="submission" date="2017-05" db="EMBL/GenBank/DDBJ databases">
        <title>Complete and WGS of Bordetella genogroups.</title>
        <authorList>
            <person name="Spilker T."/>
            <person name="Lipuma J."/>
        </authorList>
    </citation>
    <scope>NUCLEOTIDE SEQUENCE [LARGE SCALE GENOMIC DNA]</scope>
    <source>
        <strain evidence="5">AU16122</strain>
    </source>
</reference>